<dbReference type="Proteomes" id="UP001199916">
    <property type="component" value="Unassembled WGS sequence"/>
</dbReference>
<organism evidence="1 2">
    <name type="scientific">Paenibacillus profundus</name>
    <dbReference type="NCBI Taxonomy" id="1173085"/>
    <lineage>
        <taxon>Bacteria</taxon>
        <taxon>Bacillati</taxon>
        <taxon>Bacillota</taxon>
        <taxon>Bacilli</taxon>
        <taxon>Bacillales</taxon>
        <taxon>Paenibacillaceae</taxon>
        <taxon>Paenibacillus</taxon>
    </lineage>
</organism>
<reference evidence="1 2" key="1">
    <citation type="submission" date="2021-11" db="EMBL/GenBank/DDBJ databases">
        <title>Draft genome sequence of Paenibacillus profundus YoMME, a new Gram-positive bacteria with exoelectrogenic properties.</title>
        <authorList>
            <person name="Hubenova Y."/>
            <person name="Hubenova E."/>
            <person name="Manasiev Y."/>
            <person name="Peykov S."/>
            <person name="Mitov M."/>
        </authorList>
    </citation>
    <scope>NUCLEOTIDE SEQUENCE [LARGE SCALE GENOMIC DNA]</scope>
    <source>
        <strain evidence="1 2">YoMME</strain>
    </source>
</reference>
<protein>
    <recommendedName>
        <fullName evidence="3">DUF1795 domain-containing protein</fullName>
    </recommendedName>
</protein>
<name>A0ABS8YHH6_9BACL</name>
<evidence type="ECO:0000313" key="2">
    <source>
        <dbReference type="Proteomes" id="UP001199916"/>
    </source>
</evidence>
<evidence type="ECO:0000313" key="1">
    <source>
        <dbReference type="EMBL" id="MCE5170374.1"/>
    </source>
</evidence>
<keyword evidence="2" id="KW-1185">Reference proteome</keyword>
<dbReference type="EMBL" id="JAJNBZ010000009">
    <property type="protein sequence ID" value="MCE5170374.1"/>
    <property type="molecule type" value="Genomic_DNA"/>
</dbReference>
<comment type="caution">
    <text evidence="1">The sequence shown here is derived from an EMBL/GenBank/DDBJ whole genome shotgun (WGS) entry which is preliminary data.</text>
</comment>
<dbReference type="RefSeq" id="WP_233697116.1">
    <property type="nucleotide sequence ID" value="NZ_JAJNBZ010000009.1"/>
</dbReference>
<sequence>MSDMEHMDEQIISMLYGDQGREEQAADKDTKYLIQPDQPILVHQTVLKIDGATIPFTEEWILDGKIRVPLPKTFHPMPPQAAAMKYPSERRPDLIYTNDSTSINIAFNHTDHALTEEEMEEFTMAMIQILRRTQPILQWYEDGIREISGKHVGYCEFLAPALNVNLYNLMFFAELEHKALLCTFNCTEEEMKHWKPIARGLMDSLVIGESEEGRTEQ</sequence>
<accession>A0ABS8YHH6</accession>
<evidence type="ECO:0008006" key="3">
    <source>
        <dbReference type="Google" id="ProtNLM"/>
    </source>
</evidence>
<gene>
    <name evidence="1" type="ORF">LQV63_13740</name>
</gene>
<proteinExistence type="predicted"/>